<organism evidence="1 2">
    <name type="scientific">Parendozoicomonas callyspongiae</name>
    <dbReference type="NCBI Taxonomy" id="2942213"/>
    <lineage>
        <taxon>Bacteria</taxon>
        <taxon>Pseudomonadati</taxon>
        <taxon>Pseudomonadota</taxon>
        <taxon>Gammaproteobacteria</taxon>
        <taxon>Oceanospirillales</taxon>
        <taxon>Endozoicomonadaceae</taxon>
        <taxon>Parendozoicomonas</taxon>
    </lineage>
</organism>
<evidence type="ECO:0008006" key="3">
    <source>
        <dbReference type="Google" id="ProtNLM"/>
    </source>
</evidence>
<dbReference type="Proteomes" id="UP001203338">
    <property type="component" value="Unassembled WGS sequence"/>
</dbReference>
<sequence>MERWQTRIRQGNFYFQHSCWKQAEHYYREAASILEEEWFRDLDNAQFMMAWIACMHNLGTLFEKLEEPQKASPFFVLPYRRVVTLLQEGGLSQEFHFPLMRAVRSTVLPLLEFSNRHSVCDCCRKHLDIAREWLAVSMGSSRQSCSVSRLSGSVASGQVVPFPQARVLH</sequence>
<evidence type="ECO:0000313" key="1">
    <source>
        <dbReference type="EMBL" id="MCL6271503.1"/>
    </source>
</evidence>
<dbReference type="EMBL" id="JAMFLX010000026">
    <property type="protein sequence ID" value="MCL6271503.1"/>
    <property type="molecule type" value="Genomic_DNA"/>
</dbReference>
<protein>
    <recommendedName>
        <fullName evidence="3">Tetratricopeptide repeat protein</fullName>
    </recommendedName>
</protein>
<evidence type="ECO:0000313" key="2">
    <source>
        <dbReference type="Proteomes" id="UP001203338"/>
    </source>
</evidence>
<gene>
    <name evidence="1" type="ORF">M3P05_16410</name>
</gene>
<name>A0ABT0PJG7_9GAMM</name>
<comment type="caution">
    <text evidence="1">The sequence shown here is derived from an EMBL/GenBank/DDBJ whole genome shotgun (WGS) entry which is preliminary data.</text>
</comment>
<proteinExistence type="predicted"/>
<keyword evidence="2" id="KW-1185">Reference proteome</keyword>
<dbReference type="RefSeq" id="WP_249701121.1">
    <property type="nucleotide sequence ID" value="NZ_JAMFLX010000026.1"/>
</dbReference>
<dbReference type="InterPro" id="IPR011990">
    <property type="entry name" value="TPR-like_helical_dom_sf"/>
</dbReference>
<dbReference type="Gene3D" id="1.25.40.10">
    <property type="entry name" value="Tetratricopeptide repeat domain"/>
    <property type="match status" value="1"/>
</dbReference>
<reference evidence="1 2" key="1">
    <citation type="submission" date="2022-05" db="EMBL/GenBank/DDBJ databases">
        <authorList>
            <person name="Park J.-S."/>
        </authorList>
    </citation>
    <scope>NUCLEOTIDE SEQUENCE [LARGE SCALE GENOMIC DNA]</scope>
    <source>
        <strain evidence="1 2">2012CJ34-2</strain>
    </source>
</reference>
<dbReference type="SUPFAM" id="SSF48452">
    <property type="entry name" value="TPR-like"/>
    <property type="match status" value="1"/>
</dbReference>
<accession>A0ABT0PJG7</accession>